<sequence length="74" mass="8416">MSGDPIVSQSAQNAIAEYGTSVSASRLLSGERSLHREIRNSNSEFNWYRRCHCLHTEEQIDFTMDAVEKEIAEL</sequence>
<reference evidence="1 2" key="1">
    <citation type="submission" date="2019-01" db="EMBL/GenBank/DDBJ databases">
        <authorList>
            <person name="Brito A."/>
        </authorList>
    </citation>
    <scope>NUCLEOTIDE SEQUENCE [LARGE SCALE GENOMIC DNA]</scope>
    <source>
        <strain evidence="1">1</strain>
    </source>
</reference>
<dbReference type="InterPro" id="IPR015421">
    <property type="entry name" value="PyrdxlP-dep_Trfase_major"/>
</dbReference>
<accession>A0A563W1D2</accession>
<dbReference type="EMBL" id="CAACVJ010000579">
    <property type="protein sequence ID" value="VEP17514.1"/>
    <property type="molecule type" value="Genomic_DNA"/>
</dbReference>
<organism evidence="1 2">
    <name type="scientific">Hyella patelloides LEGE 07179</name>
    <dbReference type="NCBI Taxonomy" id="945734"/>
    <lineage>
        <taxon>Bacteria</taxon>
        <taxon>Bacillati</taxon>
        <taxon>Cyanobacteriota</taxon>
        <taxon>Cyanophyceae</taxon>
        <taxon>Pleurocapsales</taxon>
        <taxon>Hyellaceae</taxon>
        <taxon>Hyella</taxon>
    </lineage>
</organism>
<protein>
    <submittedName>
        <fullName evidence="1">Uncharacterized protein</fullName>
    </submittedName>
</protein>
<keyword evidence="2" id="KW-1185">Reference proteome</keyword>
<gene>
    <name evidence="1" type="ORF">H1P_620023</name>
</gene>
<evidence type="ECO:0000313" key="2">
    <source>
        <dbReference type="Proteomes" id="UP000320055"/>
    </source>
</evidence>
<dbReference type="RefSeq" id="WP_144867158.1">
    <property type="nucleotide sequence ID" value="NZ_LR213821.1"/>
</dbReference>
<dbReference type="AlphaFoldDB" id="A0A563W1D2"/>
<dbReference type="Gene3D" id="3.40.640.10">
    <property type="entry name" value="Type I PLP-dependent aspartate aminotransferase-like (Major domain)"/>
    <property type="match status" value="1"/>
</dbReference>
<evidence type="ECO:0000313" key="1">
    <source>
        <dbReference type="EMBL" id="VEP17514.1"/>
    </source>
</evidence>
<proteinExistence type="predicted"/>
<dbReference type="Proteomes" id="UP000320055">
    <property type="component" value="Unassembled WGS sequence"/>
</dbReference>
<name>A0A563W1D2_9CYAN</name>